<name>A0A7W8X7V6_9HYPH</name>
<evidence type="ECO:0000256" key="1">
    <source>
        <dbReference type="SAM" id="MobiDB-lite"/>
    </source>
</evidence>
<dbReference type="PANTHER" id="PTHR36513:SF1">
    <property type="entry name" value="TRANSMEMBRANE PROTEIN"/>
    <property type="match status" value="1"/>
</dbReference>
<dbReference type="InterPro" id="IPR029058">
    <property type="entry name" value="AB_hydrolase_fold"/>
</dbReference>
<dbReference type="Proteomes" id="UP000585507">
    <property type="component" value="Unassembled WGS sequence"/>
</dbReference>
<dbReference type="InterPro" id="IPR010297">
    <property type="entry name" value="DUF900_hydrolase"/>
</dbReference>
<evidence type="ECO:0000313" key="2">
    <source>
        <dbReference type="EMBL" id="MBB5534872.1"/>
    </source>
</evidence>
<keyword evidence="3" id="KW-1185">Reference proteome</keyword>
<gene>
    <name evidence="2" type="ORF">GGD55_001555</name>
</gene>
<protein>
    <submittedName>
        <fullName evidence="2">Esterase/lipase superfamily enzyme</fullName>
    </submittedName>
</protein>
<reference evidence="2 3" key="1">
    <citation type="submission" date="2020-08" db="EMBL/GenBank/DDBJ databases">
        <title>Genomic Encyclopedia of Type Strains, Phase IV (KMG-V): Genome sequencing to study the core and pangenomes of soil and plant-associated prokaryotes.</title>
        <authorList>
            <person name="Whitman W."/>
        </authorList>
    </citation>
    <scope>NUCLEOTIDE SEQUENCE [LARGE SCALE GENOMIC DNA]</scope>
    <source>
        <strain evidence="2 3">SEMIA 4084</strain>
    </source>
</reference>
<dbReference type="EMBL" id="JACHBK010000003">
    <property type="protein sequence ID" value="MBB5534872.1"/>
    <property type="molecule type" value="Genomic_DNA"/>
</dbReference>
<comment type="caution">
    <text evidence="2">The sequence shown here is derived from an EMBL/GenBank/DDBJ whole genome shotgun (WGS) entry which is preliminary data.</text>
</comment>
<feature type="compositionally biased region" description="Basic residues" evidence="1">
    <location>
        <begin position="559"/>
        <end position="573"/>
    </location>
</feature>
<dbReference type="SUPFAM" id="SSF53474">
    <property type="entry name" value="alpha/beta-Hydrolases"/>
    <property type="match status" value="1"/>
</dbReference>
<dbReference type="Pfam" id="PF05990">
    <property type="entry name" value="DUF900"/>
    <property type="match status" value="1"/>
</dbReference>
<organism evidence="2 3">
    <name type="scientific">Rhizobium giardinii</name>
    <dbReference type="NCBI Taxonomy" id="56731"/>
    <lineage>
        <taxon>Bacteria</taxon>
        <taxon>Pseudomonadati</taxon>
        <taxon>Pseudomonadota</taxon>
        <taxon>Alphaproteobacteria</taxon>
        <taxon>Hyphomicrobiales</taxon>
        <taxon>Rhizobiaceae</taxon>
        <taxon>Rhizobium/Agrobacterium group</taxon>
        <taxon>Rhizobium</taxon>
    </lineage>
</organism>
<dbReference type="Pfam" id="PF00805">
    <property type="entry name" value="Pentapeptide"/>
    <property type="match status" value="2"/>
</dbReference>
<feature type="compositionally biased region" description="Low complexity" evidence="1">
    <location>
        <begin position="544"/>
        <end position="558"/>
    </location>
</feature>
<dbReference type="InterPro" id="IPR001646">
    <property type="entry name" value="5peptide_repeat"/>
</dbReference>
<accession>A0A7W8X7V6</accession>
<feature type="region of interest" description="Disordered" evidence="1">
    <location>
        <begin position="524"/>
        <end position="573"/>
    </location>
</feature>
<feature type="compositionally biased region" description="Polar residues" evidence="1">
    <location>
        <begin position="524"/>
        <end position="535"/>
    </location>
</feature>
<dbReference type="SUPFAM" id="SSF141571">
    <property type="entry name" value="Pentapeptide repeat-like"/>
    <property type="match status" value="1"/>
</dbReference>
<dbReference type="AlphaFoldDB" id="A0A7W8X7V6"/>
<dbReference type="RefSeq" id="WP_083925892.1">
    <property type="nucleotide sequence ID" value="NZ_JACHBK010000003.1"/>
</dbReference>
<dbReference type="Gene3D" id="2.160.20.80">
    <property type="entry name" value="E3 ubiquitin-protein ligase SopA"/>
    <property type="match status" value="1"/>
</dbReference>
<evidence type="ECO:0000313" key="3">
    <source>
        <dbReference type="Proteomes" id="UP000585507"/>
    </source>
</evidence>
<proteinExistence type="predicted"/>
<dbReference type="PANTHER" id="PTHR36513">
    <property type="entry name" value="ABC TRANSMEMBRANE TYPE-1 DOMAIN-CONTAINING PROTEIN"/>
    <property type="match status" value="1"/>
</dbReference>
<dbReference type="Gene3D" id="3.40.50.1820">
    <property type="entry name" value="alpha/beta hydrolase"/>
    <property type="match status" value="1"/>
</dbReference>
<sequence>MADRWHVNWLSEGVERWNKRRKKVDFSPELSGVKFFDLLPPDFRDSPKTSRFFEGIDLSNANLTGADLSGLNFYNGKFSYSDLTGADMSMSNFNNATFIDANLSGANLTRSLLIGTVFENSRLLEVSFADANVSNAIFLGSDFDNGVQESIEKQSAHVFEDRDAYEAQFAVNRSAIQINDSVSHRLIGRKAADEKTRKNKYDVFFGTNRTPVFTRGVLVDFNRDHTTNISYGVCEVIVPNSHKIGSLGSPLWKRLLNRKDDRLRLDSLIPLNEELFWSFLKSTSDKMRIKERPTIFVHGFNNTFEQAVLRAAQIGYDIGLGQGIGLFSWPSKGSMTAYNADEASSESSKYALADFIEQFVENSRQKSANIIAHSMGCRTVLGALEVLSSTRSHVLKRLNQIILAAADVDTGIMPYVGVHAINHSTRTTSYVSETDTALKVSGWLHGFPRVGVTPPVFVLSGMDTILVNNLDLGEFSHGYLSASRTILNDIFALLSANSPPNERHAVESVKIGAQQYWRINDQSSKSRSILRTTKSLPVGPKSTAPAAPFSPSSSSAASHRPHPRRSRRPPWRG</sequence>